<proteinExistence type="predicted"/>
<dbReference type="InterPro" id="IPR012495">
    <property type="entry name" value="TadE-like_dom"/>
</dbReference>
<evidence type="ECO:0000256" key="1">
    <source>
        <dbReference type="SAM" id="MobiDB-lite"/>
    </source>
</evidence>
<name>A0A5C7SPD6_THASP</name>
<evidence type="ECO:0000259" key="2">
    <source>
        <dbReference type="Pfam" id="PF07811"/>
    </source>
</evidence>
<evidence type="ECO:0000313" key="4">
    <source>
        <dbReference type="Proteomes" id="UP000321192"/>
    </source>
</evidence>
<accession>A0A5C7SPD6</accession>
<feature type="domain" description="TadE-like" evidence="2">
    <location>
        <begin position="33"/>
        <end position="75"/>
    </location>
</feature>
<dbReference type="Pfam" id="PF07811">
    <property type="entry name" value="TadE"/>
    <property type="match status" value="1"/>
</dbReference>
<feature type="compositionally biased region" description="Acidic residues" evidence="1">
    <location>
        <begin position="324"/>
        <end position="343"/>
    </location>
</feature>
<dbReference type="RefSeq" id="WP_276658657.1">
    <property type="nucleotide sequence ID" value="NZ_SSFD01000164.1"/>
</dbReference>
<dbReference type="Proteomes" id="UP000321192">
    <property type="component" value="Unassembled WGS sequence"/>
</dbReference>
<evidence type="ECO:0000313" key="3">
    <source>
        <dbReference type="EMBL" id="TXH84936.1"/>
    </source>
</evidence>
<comment type="caution">
    <text evidence="3">The sequence shown here is derived from an EMBL/GenBank/DDBJ whole genome shotgun (WGS) entry which is preliminary data.</text>
</comment>
<dbReference type="EMBL" id="SSFD01000164">
    <property type="protein sequence ID" value="TXH84936.1"/>
    <property type="molecule type" value="Genomic_DNA"/>
</dbReference>
<feature type="compositionally biased region" description="Gly residues" evidence="1">
    <location>
        <begin position="308"/>
        <end position="319"/>
    </location>
</feature>
<feature type="compositionally biased region" description="Low complexity" evidence="1">
    <location>
        <begin position="286"/>
        <end position="300"/>
    </location>
</feature>
<gene>
    <name evidence="3" type="ORF">E6Q80_10650</name>
</gene>
<organism evidence="3 4">
    <name type="scientific">Thauera aminoaromatica</name>
    <dbReference type="NCBI Taxonomy" id="164330"/>
    <lineage>
        <taxon>Bacteria</taxon>
        <taxon>Pseudomonadati</taxon>
        <taxon>Pseudomonadota</taxon>
        <taxon>Betaproteobacteria</taxon>
        <taxon>Rhodocyclales</taxon>
        <taxon>Zoogloeaceae</taxon>
        <taxon>Thauera</taxon>
    </lineage>
</organism>
<protein>
    <submittedName>
        <fullName evidence="3">TadE family protein</fullName>
    </submittedName>
</protein>
<reference evidence="3 4" key="1">
    <citation type="submission" date="2018-09" db="EMBL/GenBank/DDBJ databases">
        <title>Metagenome Assembled Genomes from an Advanced Water Purification Facility.</title>
        <authorList>
            <person name="Stamps B.W."/>
            <person name="Spear J.R."/>
        </authorList>
    </citation>
    <scope>NUCLEOTIDE SEQUENCE [LARGE SCALE GENOMIC DNA]</scope>
    <source>
        <strain evidence="3">Bin_27_1</strain>
    </source>
</reference>
<sequence>MMNPAHPLPPARRPLPRLLPRLLPRPWRHRQRGAGAAEFVIVAPALLALTLAMLQTGLAFHARSIVNYASFEAARAGSIANAGLASMRLAFARAMTPYYGGGRNLAELADAFAAAQIDLAAALRIEIVSPTRESFDDYHSLAAARRLQTTARVIPSAQPGVLGCPADRANCNADPASNRSGQTLADANLLKLRVTWGLPPAKQVPLAGRFFTWALRMLDPDDDDAFRRGLVEAGRIPMVSQVTLRMQSDAIENEAMRPRTAGSATPPAADSTPLPGCTPTAPLCTPEPATADTAPEAADPTGEDGTPAGDGSGSDGEPGPGTDSGDETEDAEDAEDAEEEPEC</sequence>
<dbReference type="AlphaFoldDB" id="A0A5C7SPD6"/>
<feature type="region of interest" description="Disordered" evidence="1">
    <location>
        <begin position="256"/>
        <end position="343"/>
    </location>
</feature>